<dbReference type="AlphaFoldDB" id="A0A1M5ZYT3"/>
<dbReference type="STRING" id="1121420.SAMN02746098_03823"/>
<accession>A0A1M5ZYT3</accession>
<reference evidence="2" key="1">
    <citation type="submission" date="2016-11" db="EMBL/GenBank/DDBJ databases">
        <authorList>
            <person name="Varghese N."/>
            <person name="Submissions S."/>
        </authorList>
    </citation>
    <scope>NUCLEOTIDE SEQUENCE [LARGE SCALE GENOMIC DNA]</scope>
    <source>
        <strain evidence="2">DSM 15449</strain>
    </source>
</reference>
<gene>
    <name evidence="1" type="ORF">SAMN02746098_03823</name>
</gene>
<sequence length="361" mass="40840">MHYIGIDLAWTYANESGICVIADNGEIVYCESQVFSDEMIAAIVAEHAQEGAIVGIDAPLIVNNETGSRYCDGAIMREKIHGKNLSVFNCSKSFMLNHYGVVRGEEVVKAIKKRMPAFSLSGHLTNKKHVIIETFPTGITLGLFPDAFPVKYKIKHKIKFETTKTEMGRMVNLLKRLSDFNPPVHNIEDFFSDSLGIQAMSKKGYKNLEDKLDAFLCAYASYWLANHKGKVFGDDQDGFITIPVKDENEVRDGKSEKVKVYNKLIRDKIPQIIEDSGKKAIIEKVSGPEYLDLLNAKLGEELQEYLDTQRVEELADLVEVVYAILDYKGVSRQEFEDVRKQKVEERGAFRDKLLLKEVIDD</sequence>
<dbReference type="EMBL" id="FQXJ01000016">
    <property type="protein sequence ID" value="SHI29411.1"/>
    <property type="molecule type" value="Genomic_DNA"/>
</dbReference>
<keyword evidence="2" id="KW-1185">Reference proteome</keyword>
<dbReference type="Pfam" id="PF04250">
    <property type="entry name" value="DUF429"/>
    <property type="match status" value="1"/>
</dbReference>
<evidence type="ECO:0000313" key="2">
    <source>
        <dbReference type="Proteomes" id="UP000183954"/>
    </source>
</evidence>
<dbReference type="InterPro" id="IPR007362">
    <property type="entry name" value="DUF429"/>
</dbReference>
<name>A0A1M5ZYT3_9FIRM</name>
<dbReference type="CDD" id="cd11532">
    <property type="entry name" value="NTP-PPase_COG4997"/>
    <property type="match status" value="1"/>
</dbReference>
<proteinExistence type="predicted"/>
<dbReference type="Proteomes" id="UP000183954">
    <property type="component" value="Unassembled WGS sequence"/>
</dbReference>
<organism evidence="1 2">
    <name type="scientific">Desulfosporosinus lacus DSM 15449</name>
    <dbReference type="NCBI Taxonomy" id="1121420"/>
    <lineage>
        <taxon>Bacteria</taxon>
        <taxon>Bacillati</taxon>
        <taxon>Bacillota</taxon>
        <taxon>Clostridia</taxon>
        <taxon>Eubacteriales</taxon>
        <taxon>Desulfitobacteriaceae</taxon>
        <taxon>Desulfosporosinus</taxon>
    </lineage>
</organism>
<dbReference type="InterPro" id="IPR038735">
    <property type="entry name" value="MSMEG_1276-like_NTP-PPase_dom"/>
</dbReference>
<dbReference type="RefSeq" id="WP_073031299.1">
    <property type="nucleotide sequence ID" value="NZ_FQXJ01000016.1"/>
</dbReference>
<protein>
    <submittedName>
        <fullName evidence="1">Predicted nuclease (RNAse H fold)</fullName>
    </submittedName>
</protein>
<dbReference type="OrthoDB" id="9813491at2"/>
<evidence type="ECO:0000313" key="1">
    <source>
        <dbReference type="EMBL" id="SHI29411.1"/>
    </source>
</evidence>